<dbReference type="PANTHER" id="PTHR40841">
    <property type="entry name" value="SIDEROPHORE TRIACETYLFUSARININE C ESTERASE"/>
    <property type="match status" value="1"/>
</dbReference>
<gene>
    <name evidence="3" type="ORF">EJ04DRAFT_509998</name>
</gene>
<dbReference type="Proteomes" id="UP000799444">
    <property type="component" value="Unassembled WGS sequence"/>
</dbReference>
<proteinExistence type="inferred from homology"/>
<keyword evidence="4" id="KW-1185">Reference proteome</keyword>
<name>A0A9P4V612_9PLEO</name>
<evidence type="ECO:0000313" key="3">
    <source>
        <dbReference type="EMBL" id="KAF2737773.1"/>
    </source>
</evidence>
<organism evidence="3 4">
    <name type="scientific">Polyplosphaeria fusca</name>
    <dbReference type="NCBI Taxonomy" id="682080"/>
    <lineage>
        <taxon>Eukaryota</taxon>
        <taxon>Fungi</taxon>
        <taxon>Dikarya</taxon>
        <taxon>Ascomycota</taxon>
        <taxon>Pezizomycotina</taxon>
        <taxon>Dothideomycetes</taxon>
        <taxon>Pleosporomycetidae</taxon>
        <taxon>Pleosporales</taxon>
        <taxon>Tetraplosphaeriaceae</taxon>
        <taxon>Polyplosphaeria</taxon>
    </lineage>
</organism>
<dbReference type="AlphaFoldDB" id="A0A9P4V612"/>
<evidence type="ECO:0000256" key="1">
    <source>
        <dbReference type="ARBA" id="ARBA00005622"/>
    </source>
</evidence>
<comment type="similarity">
    <text evidence="1">Belongs to the esterase D family.</text>
</comment>
<dbReference type="PANTHER" id="PTHR40841:SF2">
    <property type="entry name" value="SIDEROPHORE-DEGRADING ESTERASE (EUROFUNG)"/>
    <property type="match status" value="1"/>
</dbReference>
<dbReference type="Gene3D" id="3.40.50.1820">
    <property type="entry name" value="alpha/beta hydrolase"/>
    <property type="match status" value="1"/>
</dbReference>
<dbReference type="EMBL" id="ML996113">
    <property type="protein sequence ID" value="KAF2737773.1"/>
    <property type="molecule type" value="Genomic_DNA"/>
</dbReference>
<dbReference type="InterPro" id="IPR052558">
    <property type="entry name" value="Siderophore_Hydrolase_D"/>
</dbReference>
<dbReference type="InterPro" id="IPR000801">
    <property type="entry name" value="Esterase-like"/>
</dbReference>
<evidence type="ECO:0000256" key="2">
    <source>
        <dbReference type="ARBA" id="ARBA00022801"/>
    </source>
</evidence>
<dbReference type="InterPro" id="IPR029058">
    <property type="entry name" value="AB_hydrolase_fold"/>
</dbReference>
<dbReference type="GO" id="GO:0016788">
    <property type="term" value="F:hydrolase activity, acting on ester bonds"/>
    <property type="evidence" value="ECO:0007669"/>
    <property type="project" value="TreeGrafter"/>
</dbReference>
<comment type="caution">
    <text evidence="3">The sequence shown here is derived from an EMBL/GenBank/DDBJ whole genome shotgun (WGS) entry which is preliminary data.</text>
</comment>
<evidence type="ECO:0000313" key="4">
    <source>
        <dbReference type="Proteomes" id="UP000799444"/>
    </source>
</evidence>
<keyword evidence="2" id="KW-0378">Hydrolase</keyword>
<dbReference type="Pfam" id="PF00756">
    <property type="entry name" value="Esterase"/>
    <property type="match status" value="1"/>
</dbReference>
<reference evidence="3" key="1">
    <citation type="journal article" date="2020" name="Stud. Mycol.">
        <title>101 Dothideomycetes genomes: a test case for predicting lifestyles and emergence of pathogens.</title>
        <authorList>
            <person name="Haridas S."/>
            <person name="Albert R."/>
            <person name="Binder M."/>
            <person name="Bloem J."/>
            <person name="Labutti K."/>
            <person name="Salamov A."/>
            <person name="Andreopoulos B."/>
            <person name="Baker S."/>
            <person name="Barry K."/>
            <person name="Bills G."/>
            <person name="Bluhm B."/>
            <person name="Cannon C."/>
            <person name="Castanera R."/>
            <person name="Culley D."/>
            <person name="Daum C."/>
            <person name="Ezra D."/>
            <person name="Gonzalez J."/>
            <person name="Henrissat B."/>
            <person name="Kuo A."/>
            <person name="Liang C."/>
            <person name="Lipzen A."/>
            <person name="Lutzoni F."/>
            <person name="Magnuson J."/>
            <person name="Mondo S."/>
            <person name="Nolan M."/>
            <person name="Ohm R."/>
            <person name="Pangilinan J."/>
            <person name="Park H.-J."/>
            <person name="Ramirez L."/>
            <person name="Alfaro M."/>
            <person name="Sun H."/>
            <person name="Tritt A."/>
            <person name="Yoshinaga Y."/>
            <person name="Zwiers L.-H."/>
            <person name="Turgeon B."/>
            <person name="Goodwin S."/>
            <person name="Spatafora J."/>
            <person name="Crous P."/>
            <person name="Grigoriev I."/>
        </authorList>
    </citation>
    <scope>NUCLEOTIDE SEQUENCE</scope>
    <source>
        <strain evidence="3">CBS 125425</strain>
    </source>
</reference>
<sequence length="302" mass="33649">MSDIGTWSFHPLYTSFTGNVLPNVAFWNVTNGTWEYQVQLAWPLNWTSRTESAPVDSLYVLDGNALGLSATEAVRRRRPVELYSQPDTIVVSIGYPDLIPDSPWSTGRSYDYQPPVCANCTPPAAPGVPSNADNFLQFLDTVLKPWVKHTVFANAHFGRDALYGHSFGGLFVLYALIARPDLFDTFLTASPALFWNNGYILDQLGPIRSGYGNGSTKPAFQISYGKLEQFPVKRRTETQEQFEARKAFVETLMMSTLCNELYDELQGAGGLRDVELHEYPFSDHAAVGAAALGDGLDYFFDW</sequence>
<dbReference type="SUPFAM" id="SSF53474">
    <property type="entry name" value="alpha/beta-Hydrolases"/>
    <property type="match status" value="1"/>
</dbReference>
<dbReference type="OrthoDB" id="446683at2759"/>
<protein>
    <submittedName>
        <fullName evidence="3">Alpha/beta-hydrolase</fullName>
    </submittedName>
</protein>
<accession>A0A9P4V612</accession>